<sequence length="117" mass="13752">MKKNKLIISLSLAIAVLFSILFQSFHTYEHLEKQLSQKQCHHKYNVTQKEITHQHHNFDHCYVCDFTFGSYISPKEFWYQLHSTYKEIPYFISTEKTVLSFSGSLYSLRGPPANSLS</sequence>
<evidence type="ECO:0000313" key="2">
    <source>
        <dbReference type="Proteomes" id="UP001600039"/>
    </source>
</evidence>
<organism evidence="1 2">
    <name type="scientific">Flavobacterium fructosi</name>
    <dbReference type="NCBI Taxonomy" id="3230416"/>
    <lineage>
        <taxon>Bacteria</taxon>
        <taxon>Pseudomonadati</taxon>
        <taxon>Bacteroidota</taxon>
        <taxon>Flavobacteriia</taxon>
        <taxon>Flavobacteriales</taxon>
        <taxon>Flavobacteriaceae</taxon>
        <taxon>Flavobacterium</taxon>
    </lineage>
</organism>
<proteinExistence type="predicted"/>
<reference evidence="1 2" key="1">
    <citation type="submission" date="2024-06" db="EMBL/GenBank/DDBJ databases">
        <title>Flavobacterium spp. isolated from glacier.</title>
        <authorList>
            <person name="Han D."/>
        </authorList>
    </citation>
    <scope>NUCLEOTIDE SEQUENCE [LARGE SCALE GENOMIC DNA]</scope>
    <source>
        <strain evidence="1 2">LB3P45</strain>
    </source>
</reference>
<evidence type="ECO:0008006" key="3">
    <source>
        <dbReference type="Google" id="ProtNLM"/>
    </source>
</evidence>
<gene>
    <name evidence="1" type="ORF">ACFX5D_04240</name>
</gene>
<dbReference type="RefSeq" id="WP_379857010.1">
    <property type="nucleotide sequence ID" value="NZ_JBHZQA010000002.1"/>
</dbReference>
<dbReference type="Proteomes" id="UP001600039">
    <property type="component" value="Unassembled WGS sequence"/>
</dbReference>
<comment type="caution">
    <text evidence="1">The sequence shown here is derived from an EMBL/GenBank/DDBJ whole genome shotgun (WGS) entry which is preliminary data.</text>
</comment>
<evidence type="ECO:0000313" key="1">
    <source>
        <dbReference type="EMBL" id="MFE3847177.1"/>
    </source>
</evidence>
<protein>
    <recommendedName>
        <fullName evidence="3">DUF2946 domain-containing protein</fullName>
    </recommendedName>
</protein>
<name>A0ABW6HKT7_9FLAO</name>
<dbReference type="EMBL" id="JBHZQA010000002">
    <property type="protein sequence ID" value="MFE3847177.1"/>
    <property type="molecule type" value="Genomic_DNA"/>
</dbReference>
<keyword evidence="2" id="KW-1185">Reference proteome</keyword>
<accession>A0ABW6HKT7</accession>